<dbReference type="InterPro" id="IPR001789">
    <property type="entry name" value="Sig_transdc_resp-reg_receiver"/>
</dbReference>
<dbReference type="InterPro" id="IPR036388">
    <property type="entry name" value="WH-like_DNA-bd_sf"/>
</dbReference>
<dbReference type="SMART" id="SM00448">
    <property type="entry name" value="REC"/>
    <property type="match status" value="1"/>
</dbReference>
<comment type="caution">
    <text evidence="3">The sequence shown here is derived from an EMBL/GenBank/DDBJ whole genome shotgun (WGS) entry which is preliminary data.</text>
</comment>
<gene>
    <name evidence="3" type="ORF">DFO65_10637</name>
</gene>
<keyword evidence="4" id="KW-1185">Reference proteome</keyword>
<evidence type="ECO:0000256" key="1">
    <source>
        <dbReference type="PROSITE-ProRule" id="PRU00169"/>
    </source>
</evidence>
<evidence type="ECO:0000313" key="3">
    <source>
        <dbReference type="EMBL" id="RBP71194.1"/>
    </source>
</evidence>
<accession>A0A366IJM3</accession>
<sequence length="223" mass="24247">MTTVLVLDDDFYVGQLHCRYVNEVPGFRALEPVRDLNAARAVLATEEVDLLLADYVLPDGHGVELIRETEVDAAVLSAVADPRIVRSALRSGALTYIVKPFEADVLQRFLRRYARYRRYWNREKVDQSSLERLLRGLHDVSSSGTGSASGPGSSTTSRILGALESASGPMTALEVAEAVGTSRATAQRHLAKLAESRAVTVTLQYGSTGRPEHLYGTDSGSAR</sequence>
<keyword evidence="1" id="KW-0597">Phosphoprotein</keyword>
<protein>
    <submittedName>
        <fullName evidence="3">Two-component system CitB family response regulator</fullName>
    </submittedName>
</protein>
<dbReference type="PANTHER" id="PTHR45526:SF1">
    <property type="entry name" value="TRANSCRIPTIONAL REGULATORY PROTEIN DCUR-RELATED"/>
    <property type="match status" value="1"/>
</dbReference>
<feature type="domain" description="Response regulatory" evidence="2">
    <location>
        <begin position="3"/>
        <end position="114"/>
    </location>
</feature>
<dbReference type="Pfam" id="PF00072">
    <property type="entry name" value="Response_reg"/>
    <property type="match status" value="1"/>
</dbReference>
<dbReference type="PANTHER" id="PTHR45526">
    <property type="entry name" value="TRANSCRIPTIONAL REGULATORY PROTEIN DPIA"/>
    <property type="match status" value="1"/>
</dbReference>
<dbReference type="GO" id="GO:0000156">
    <property type="term" value="F:phosphorelay response regulator activity"/>
    <property type="evidence" value="ECO:0007669"/>
    <property type="project" value="TreeGrafter"/>
</dbReference>
<dbReference type="Proteomes" id="UP000253509">
    <property type="component" value="Unassembled WGS sequence"/>
</dbReference>
<feature type="modified residue" description="4-aspartylphosphate" evidence="1">
    <location>
        <position position="54"/>
    </location>
</feature>
<evidence type="ECO:0000313" key="4">
    <source>
        <dbReference type="Proteomes" id="UP000253509"/>
    </source>
</evidence>
<dbReference type="SUPFAM" id="SSF46785">
    <property type="entry name" value="Winged helix' DNA-binding domain"/>
    <property type="match status" value="1"/>
</dbReference>
<dbReference type="AlphaFoldDB" id="A0A366IJM3"/>
<dbReference type="InterPro" id="IPR011991">
    <property type="entry name" value="ArsR-like_HTH"/>
</dbReference>
<name>A0A366IJM3_9MICO</name>
<dbReference type="Pfam" id="PF12840">
    <property type="entry name" value="HTH_20"/>
    <property type="match status" value="1"/>
</dbReference>
<dbReference type="Gene3D" id="3.40.50.2300">
    <property type="match status" value="1"/>
</dbReference>
<dbReference type="SUPFAM" id="SSF52172">
    <property type="entry name" value="CheY-like"/>
    <property type="match status" value="1"/>
</dbReference>
<dbReference type="InterPro" id="IPR051271">
    <property type="entry name" value="2C-system_Tx_regulators"/>
</dbReference>
<dbReference type="CDD" id="cd00090">
    <property type="entry name" value="HTH_ARSR"/>
    <property type="match status" value="1"/>
</dbReference>
<dbReference type="Gene3D" id="1.10.10.10">
    <property type="entry name" value="Winged helix-like DNA-binding domain superfamily/Winged helix DNA-binding domain"/>
    <property type="match status" value="1"/>
</dbReference>
<dbReference type="RefSeq" id="WP_113904297.1">
    <property type="nucleotide sequence ID" value="NZ_QNSB01000006.1"/>
</dbReference>
<dbReference type="InterPro" id="IPR011006">
    <property type="entry name" value="CheY-like_superfamily"/>
</dbReference>
<organism evidence="3 4">
    <name type="scientific">Brevibacterium celere</name>
    <dbReference type="NCBI Taxonomy" id="225845"/>
    <lineage>
        <taxon>Bacteria</taxon>
        <taxon>Bacillati</taxon>
        <taxon>Actinomycetota</taxon>
        <taxon>Actinomycetes</taxon>
        <taxon>Micrococcales</taxon>
        <taxon>Brevibacteriaceae</taxon>
        <taxon>Brevibacterium</taxon>
    </lineage>
</organism>
<dbReference type="PROSITE" id="PS50110">
    <property type="entry name" value="RESPONSE_REGULATORY"/>
    <property type="match status" value="1"/>
</dbReference>
<evidence type="ECO:0000259" key="2">
    <source>
        <dbReference type="PROSITE" id="PS50110"/>
    </source>
</evidence>
<proteinExistence type="predicted"/>
<dbReference type="EMBL" id="QNSB01000006">
    <property type="protein sequence ID" value="RBP71194.1"/>
    <property type="molecule type" value="Genomic_DNA"/>
</dbReference>
<reference evidence="3 4" key="1">
    <citation type="submission" date="2018-06" db="EMBL/GenBank/DDBJ databases">
        <title>Freshwater and sediment microbial communities from various areas in North America, analyzing microbe dynamics in response to fracking.</title>
        <authorList>
            <person name="Lamendella R."/>
        </authorList>
    </citation>
    <scope>NUCLEOTIDE SEQUENCE [LARGE SCALE GENOMIC DNA]</scope>
    <source>
        <strain evidence="3 4">3b_TX</strain>
    </source>
</reference>
<dbReference type="InterPro" id="IPR036390">
    <property type="entry name" value="WH_DNA-bd_sf"/>
</dbReference>